<dbReference type="Proteomes" id="UP000032142">
    <property type="component" value="Unassembled WGS sequence"/>
</dbReference>
<accession>A0A0B0N3A6</accession>
<reference evidence="2" key="1">
    <citation type="submission" date="2014-09" db="EMBL/GenBank/DDBJ databases">
        <authorList>
            <person name="Mudge J."/>
            <person name="Ramaraj T."/>
            <person name="Lindquist I.E."/>
            <person name="Bharti A.K."/>
            <person name="Sundararajan A."/>
            <person name="Cameron C.T."/>
            <person name="Woodward J.E."/>
            <person name="May G.D."/>
            <person name="Brubaker C."/>
            <person name="Broadhvest J."/>
            <person name="Wilkins T.A."/>
        </authorList>
    </citation>
    <scope>NUCLEOTIDE SEQUENCE</scope>
    <source>
        <strain evidence="2">cv. AKA8401</strain>
    </source>
</reference>
<dbReference type="AlphaFoldDB" id="A0A0B0N3A6"/>
<gene>
    <name evidence="1" type="ORF">F383_36028</name>
</gene>
<protein>
    <submittedName>
        <fullName evidence="1">Uncharacterized protein</fullName>
    </submittedName>
</protein>
<comment type="caution">
    <text evidence="1">The sequence shown here is derived from an EMBL/GenBank/DDBJ whole genome shotgun (WGS) entry which is preliminary data.</text>
</comment>
<organism evidence="1 2">
    <name type="scientific">Gossypium arboreum</name>
    <name type="common">Tree cotton</name>
    <name type="synonym">Gossypium nanking</name>
    <dbReference type="NCBI Taxonomy" id="29729"/>
    <lineage>
        <taxon>Eukaryota</taxon>
        <taxon>Viridiplantae</taxon>
        <taxon>Streptophyta</taxon>
        <taxon>Embryophyta</taxon>
        <taxon>Tracheophyta</taxon>
        <taxon>Spermatophyta</taxon>
        <taxon>Magnoliopsida</taxon>
        <taxon>eudicotyledons</taxon>
        <taxon>Gunneridae</taxon>
        <taxon>Pentapetalae</taxon>
        <taxon>rosids</taxon>
        <taxon>malvids</taxon>
        <taxon>Malvales</taxon>
        <taxon>Malvaceae</taxon>
        <taxon>Malvoideae</taxon>
        <taxon>Gossypium</taxon>
    </lineage>
</organism>
<sequence>MQVLPNQPLYTISCPILHSCGE</sequence>
<evidence type="ECO:0000313" key="1">
    <source>
        <dbReference type="EMBL" id="KHG08918.1"/>
    </source>
</evidence>
<name>A0A0B0N3A6_GOSAR</name>
<proteinExistence type="predicted"/>
<keyword evidence="2" id="KW-1185">Reference proteome</keyword>
<dbReference type="EMBL" id="JRRC01515660">
    <property type="protein sequence ID" value="KHG08918.1"/>
    <property type="molecule type" value="Genomic_DNA"/>
</dbReference>
<evidence type="ECO:0000313" key="2">
    <source>
        <dbReference type="Proteomes" id="UP000032142"/>
    </source>
</evidence>